<dbReference type="Proteomes" id="UP000646548">
    <property type="component" value="Unassembled WGS sequence"/>
</dbReference>
<feature type="transmembrane region" description="Helical" evidence="1">
    <location>
        <begin position="89"/>
        <end position="109"/>
    </location>
</feature>
<evidence type="ECO:0000313" key="3">
    <source>
        <dbReference type="Proteomes" id="UP000646548"/>
    </source>
</evidence>
<keyword evidence="1" id="KW-0812">Transmembrane</keyword>
<keyword evidence="1" id="KW-1133">Transmembrane helix</keyword>
<reference evidence="2" key="1">
    <citation type="journal article" name="BMC Genomics">
        <title>Long-read sequencing and de novo genome assembly of marine medaka (Oryzias melastigma).</title>
        <authorList>
            <person name="Liang P."/>
            <person name="Saqib H.S.A."/>
            <person name="Ni X."/>
            <person name="Shen Y."/>
        </authorList>
    </citation>
    <scope>NUCLEOTIDE SEQUENCE</scope>
    <source>
        <strain evidence="2">Bigg-433</strain>
    </source>
</reference>
<protein>
    <submittedName>
        <fullName evidence="2">Prostaglandin E2 receptor EP2 subtype</fullName>
    </submittedName>
</protein>
<evidence type="ECO:0000256" key="1">
    <source>
        <dbReference type="SAM" id="Phobius"/>
    </source>
</evidence>
<sequence>MEPRLLTVSQVHAAPRASPGYTPEGAAALLGTRTGSGRLAARFATRIQRHGHNGARVIKEQTHYKTMMIRDQNDTCHNKLHIDPSHTPVPSAIMFAAGIFGNVLALMILELRRRREAKKELQKGSALFHILITALVVT</sequence>
<evidence type="ECO:0000313" key="2">
    <source>
        <dbReference type="EMBL" id="KAF6719198.1"/>
    </source>
</evidence>
<accession>A0A834C167</accession>
<proteinExistence type="predicted"/>
<keyword evidence="2" id="KW-0675">Receptor</keyword>
<name>A0A834C167_ORYME</name>
<keyword evidence="1" id="KW-0472">Membrane</keyword>
<organism evidence="2 3">
    <name type="scientific">Oryzias melastigma</name>
    <name type="common">Marine medaka</name>
    <dbReference type="NCBI Taxonomy" id="30732"/>
    <lineage>
        <taxon>Eukaryota</taxon>
        <taxon>Metazoa</taxon>
        <taxon>Chordata</taxon>
        <taxon>Craniata</taxon>
        <taxon>Vertebrata</taxon>
        <taxon>Euteleostomi</taxon>
        <taxon>Actinopterygii</taxon>
        <taxon>Neopterygii</taxon>
        <taxon>Teleostei</taxon>
        <taxon>Neoteleostei</taxon>
        <taxon>Acanthomorphata</taxon>
        <taxon>Ovalentaria</taxon>
        <taxon>Atherinomorphae</taxon>
        <taxon>Beloniformes</taxon>
        <taxon>Adrianichthyidae</taxon>
        <taxon>Oryziinae</taxon>
        <taxon>Oryzias</taxon>
    </lineage>
</organism>
<dbReference type="AlphaFoldDB" id="A0A834C167"/>
<gene>
    <name evidence="2" type="ORF">FQA47_025619</name>
</gene>
<comment type="caution">
    <text evidence="2">The sequence shown here is derived from an EMBL/GenBank/DDBJ whole genome shotgun (WGS) entry which is preliminary data.</text>
</comment>
<dbReference type="EMBL" id="WKFB01000631">
    <property type="protein sequence ID" value="KAF6719198.1"/>
    <property type="molecule type" value="Genomic_DNA"/>
</dbReference>